<sequence>MAGHQSGDYHKGDMDIHEQSETYDLFMGLTKWGSLIIAVGILFFVLLFAVKGAGFFIAGFVSAVVAVIGFLVLKKKPDAH</sequence>
<evidence type="ECO:0000313" key="4">
    <source>
        <dbReference type="Proteomes" id="UP000278756"/>
    </source>
</evidence>
<accession>A0A3G9G5Z0</accession>
<dbReference type="SUPFAM" id="SSF81469">
    <property type="entry name" value="Bacterial aa3 type cytochrome c oxidase subunit IV"/>
    <property type="match status" value="1"/>
</dbReference>
<dbReference type="Pfam" id="PF07835">
    <property type="entry name" value="COX4_pro_2"/>
    <property type="match status" value="1"/>
</dbReference>
<name>A0A3G9G5Z0_9CAUL</name>
<gene>
    <name evidence="3" type="ORF">EM6_0998</name>
</gene>
<reference evidence="4" key="2">
    <citation type="journal article" date="2017" name="Plant Physiol. Biochem.">
        <title>Differential oxidative and antioxidative response of duckweed Lemna minor toward plant growth promoting/inhibiting bacteria.</title>
        <authorList>
            <person name="Ishizawa H."/>
            <person name="Kuroda M."/>
            <person name="Morikawa M."/>
            <person name="Ike M."/>
        </authorList>
    </citation>
    <scope>NUCLEOTIDE SEQUENCE [LARGE SCALE GENOMIC DNA]</scope>
    <source>
        <strain evidence="4">M6</strain>
    </source>
</reference>
<proteinExistence type="predicted"/>
<dbReference type="OrthoDB" id="7190773at2"/>
<dbReference type="EMBL" id="AP018827">
    <property type="protein sequence ID" value="BBF80414.1"/>
    <property type="molecule type" value="Genomic_DNA"/>
</dbReference>
<keyword evidence="1" id="KW-0812">Transmembrane</keyword>
<keyword evidence="1" id="KW-0472">Membrane</keyword>
<feature type="transmembrane region" description="Helical" evidence="1">
    <location>
        <begin position="32"/>
        <end position="49"/>
    </location>
</feature>
<feature type="transmembrane region" description="Helical" evidence="1">
    <location>
        <begin position="55"/>
        <end position="73"/>
    </location>
</feature>
<evidence type="ECO:0000313" key="3">
    <source>
        <dbReference type="EMBL" id="BBF80414.1"/>
    </source>
</evidence>
<dbReference type="InterPro" id="IPR036596">
    <property type="entry name" value="Cyt-C_aa3_sf"/>
</dbReference>
<feature type="domain" description="Cytochrome c oxidase subunit IV bacterial aa3 type" evidence="2">
    <location>
        <begin position="9"/>
        <end position="48"/>
    </location>
</feature>
<dbReference type="InterPro" id="IPR012422">
    <property type="entry name" value="Cyt_c_oxidase_su4_bac-aa3"/>
</dbReference>
<evidence type="ECO:0000256" key="1">
    <source>
        <dbReference type="SAM" id="Phobius"/>
    </source>
</evidence>
<dbReference type="AlphaFoldDB" id="A0A3G9G5Z0"/>
<keyword evidence="1" id="KW-1133">Transmembrane helix</keyword>
<dbReference type="RefSeq" id="WP_126420742.1">
    <property type="nucleotide sequence ID" value="NZ_AP018827.1"/>
</dbReference>
<reference evidence="4" key="1">
    <citation type="journal article" date="2017" name="Biotechnol. Biofuels">
        <title>Evaluation of environmental bacterial communities as a factor affecting the growth of duckweed Lemna minor.</title>
        <authorList>
            <person name="Ishizawa H."/>
            <person name="Kuroda M."/>
            <person name="Morikawa M."/>
            <person name="Ike M."/>
        </authorList>
    </citation>
    <scope>NUCLEOTIDE SEQUENCE [LARGE SCALE GENOMIC DNA]</scope>
    <source>
        <strain evidence="4">M6</strain>
    </source>
</reference>
<dbReference type="Proteomes" id="UP000278756">
    <property type="component" value="Chromosome 1"/>
</dbReference>
<protein>
    <recommendedName>
        <fullName evidence="2">Cytochrome c oxidase subunit IV bacterial aa3 type domain-containing protein</fullName>
    </recommendedName>
</protein>
<organism evidence="3 4">
    <name type="scientific">Asticcacaulis excentricus</name>
    <dbReference type="NCBI Taxonomy" id="78587"/>
    <lineage>
        <taxon>Bacteria</taxon>
        <taxon>Pseudomonadati</taxon>
        <taxon>Pseudomonadota</taxon>
        <taxon>Alphaproteobacteria</taxon>
        <taxon>Caulobacterales</taxon>
        <taxon>Caulobacteraceae</taxon>
        <taxon>Asticcacaulis</taxon>
    </lineage>
</organism>
<evidence type="ECO:0000259" key="2">
    <source>
        <dbReference type="Pfam" id="PF07835"/>
    </source>
</evidence>
<dbReference type="Gene3D" id="1.20.5.160">
    <property type="entry name" value="Bacterial aa3 type cytochrome c oxidase subunit IV"/>
    <property type="match status" value="1"/>
</dbReference>